<evidence type="ECO:0000256" key="2">
    <source>
        <dbReference type="ARBA" id="ARBA00022801"/>
    </source>
</evidence>
<feature type="domain" description="Peptidase S33 tripeptidyl aminopeptidase-like C-terminal" evidence="4">
    <location>
        <begin position="486"/>
        <end position="587"/>
    </location>
</feature>
<dbReference type="Gene3D" id="3.40.50.1820">
    <property type="entry name" value="alpha/beta hydrolase"/>
    <property type="match status" value="1"/>
</dbReference>
<accession>A0A5N7CIU4</accession>
<comment type="similarity">
    <text evidence="1">Belongs to the peptidase S33 family.</text>
</comment>
<dbReference type="PANTHER" id="PTHR43248:SF25">
    <property type="entry name" value="AB HYDROLASE-1 DOMAIN-CONTAINING PROTEIN-RELATED"/>
    <property type="match status" value="1"/>
</dbReference>
<keyword evidence="2" id="KW-0378">Hydrolase</keyword>
<protein>
    <submittedName>
        <fullName evidence="5">Proteinase</fullName>
    </submittedName>
</protein>
<keyword evidence="3" id="KW-0732">Signal</keyword>
<feature type="signal peptide" evidence="3">
    <location>
        <begin position="1"/>
        <end position="16"/>
    </location>
</feature>
<reference evidence="5" key="1">
    <citation type="submission" date="2019-04" db="EMBL/GenBank/DDBJ databases">
        <title>Friends and foes A comparative genomics studyof 23 Aspergillus species from section Flavi.</title>
        <authorList>
            <consortium name="DOE Joint Genome Institute"/>
            <person name="Kjaerbolling I."/>
            <person name="Vesth T."/>
            <person name="Frisvad J.C."/>
            <person name="Nybo J.L."/>
            <person name="Theobald S."/>
            <person name="Kildgaard S."/>
            <person name="Isbrandt T."/>
            <person name="Kuo A."/>
            <person name="Sato A."/>
            <person name="Lyhne E.K."/>
            <person name="Kogle M.E."/>
            <person name="Wiebenga A."/>
            <person name="Kun R.S."/>
            <person name="Lubbers R.J."/>
            <person name="Makela M.R."/>
            <person name="Barry K."/>
            <person name="Chovatia M."/>
            <person name="Clum A."/>
            <person name="Daum C."/>
            <person name="Haridas S."/>
            <person name="He G."/>
            <person name="LaButti K."/>
            <person name="Lipzen A."/>
            <person name="Mondo S."/>
            <person name="Riley R."/>
            <person name="Salamov A."/>
            <person name="Simmons B.A."/>
            <person name="Magnuson J.K."/>
            <person name="Henrissat B."/>
            <person name="Mortensen U.H."/>
            <person name="Larsen T.O."/>
            <person name="Devries R.P."/>
            <person name="Grigoriev I.V."/>
            <person name="Machida M."/>
            <person name="Baker S.E."/>
            <person name="Andersen M.R."/>
        </authorList>
    </citation>
    <scope>NUCLEOTIDE SEQUENCE [LARGE SCALE GENOMIC DNA]</scope>
    <source>
        <strain evidence="5">IBT 14317</strain>
    </source>
</reference>
<dbReference type="PANTHER" id="PTHR43248">
    <property type="entry name" value="2-SUCCINYL-6-HYDROXY-2,4-CYCLOHEXADIENE-1-CARBOXYLATE SYNTHASE"/>
    <property type="match status" value="1"/>
</dbReference>
<name>A0A5N7CIU4_PETAA</name>
<feature type="chain" id="PRO_5025060964" evidence="3">
    <location>
        <begin position="17"/>
        <end position="627"/>
    </location>
</feature>
<evidence type="ECO:0000256" key="1">
    <source>
        <dbReference type="ARBA" id="ARBA00010088"/>
    </source>
</evidence>
<dbReference type="SUPFAM" id="SSF53474">
    <property type="entry name" value="alpha/beta-Hydrolases"/>
    <property type="match status" value="1"/>
</dbReference>
<evidence type="ECO:0000313" key="5">
    <source>
        <dbReference type="EMBL" id="KAE8394094.1"/>
    </source>
</evidence>
<dbReference type="OrthoDB" id="425534at2759"/>
<evidence type="ECO:0000256" key="3">
    <source>
        <dbReference type="SAM" id="SignalP"/>
    </source>
</evidence>
<sequence length="627" mass="68488">MVLTVPLWWMAPSVNAGTNDLPGSEFSWDQITPSSSLQYHDCFHGFQCARLEVPMDYHRPDGKGSRVAIAITRLPAKVSVTDPRYGGAVLINPGGPGGSGVFQVLQVGRALQTIVDAETDPTIGEQETPDRYFDIIGFDPRGVNNTTPGFSCFPNIFSQKNWELQAQAEGMLGSSEGSFMRSWQRSIALNTGCSATLTTVSGTGDALGEHMNTPPVARDMLEITERHAEWRERQGRVEQNRRDRVLGYDPTQSIIKRTTWKRGQEKLLYWGRSYGTVLGSTFATMFPNRIDRAVLDAVVDVEWYYGGGKQGGSSGVVDADAIFDRFTVYCDQAGAEGCPFYVRGGPSAIKEAYLQVESALYNASFPVTATHMRGPEVVTWTDLKIAQRVALYQPLATFPLLAQYVNGLAHGDASAMADAKTRLRSPSCPTLGCNDAGPWSIACQVPTENELYASVAILCTDVDQFATMDQAELKRFWYARREESIAIGDYWASLAMGCVGWNVTAKWKLPGPYGGHTSHPLLFVSTTLDPVTPLRSAQKMSQSFPGSVVLQQDSEGHSTAAAPSLCVSQLIRQYFQTGSLPAPDTVCEPVLRPFIGKVGMSDFSGSDQKLWGAMLEIHQTPMGVLPL</sequence>
<evidence type="ECO:0000259" key="4">
    <source>
        <dbReference type="Pfam" id="PF08386"/>
    </source>
</evidence>
<dbReference type="InterPro" id="IPR029058">
    <property type="entry name" value="AB_hydrolase_fold"/>
</dbReference>
<dbReference type="InterPro" id="IPR051601">
    <property type="entry name" value="Serine_prot/Carboxylest_S33"/>
</dbReference>
<organism evidence="5">
    <name type="scientific">Petromyces alliaceus</name>
    <name type="common">Aspergillus alliaceus</name>
    <dbReference type="NCBI Taxonomy" id="209559"/>
    <lineage>
        <taxon>Eukaryota</taxon>
        <taxon>Fungi</taxon>
        <taxon>Dikarya</taxon>
        <taxon>Ascomycota</taxon>
        <taxon>Pezizomycotina</taxon>
        <taxon>Eurotiomycetes</taxon>
        <taxon>Eurotiomycetidae</taxon>
        <taxon>Eurotiales</taxon>
        <taxon>Aspergillaceae</taxon>
        <taxon>Aspergillus</taxon>
        <taxon>Aspergillus subgen. Circumdati</taxon>
    </lineage>
</organism>
<dbReference type="Proteomes" id="UP000326877">
    <property type="component" value="Unassembled WGS sequence"/>
</dbReference>
<dbReference type="Pfam" id="PF08386">
    <property type="entry name" value="Abhydrolase_4"/>
    <property type="match status" value="1"/>
</dbReference>
<dbReference type="AlphaFoldDB" id="A0A5N7CIU4"/>
<proteinExistence type="inferred from homology"/>
<gene>
    <name evidence="5" type="ORF">BDV23DRAFT_190745</name>
</gene>
<dbReference type="EMBL" id="ML735225">
    <property type="protein sequence ID" value="KAE8394094.1"/>
    <property type="molecule type" value="Genomic_DNA"/>
</dbReference>
<dbReference type="InterPro" id="IPR013595">
    <property type="entry name" value="Pept_S33_TAP-like_C"/>
</dbReference>
<dbReference type="GO" id="GO:0016787">
    <property type="term" value="F:hydrolase activity"/>
    <property type="evidence" value="ECO:0007669"/>
    <property type="project" value="UniProtKB-KW"/>
</dbReference>